<dbReference type="EMBL" id="LAZR01003264">
    <property type="protein sequence ID" value="KKN20201.1"/>
    <property type="molecule type" value="Genomic_DNA"/>
</dbReference>
<organism evidence="1">
    <name type="scientific">marine sediment metagenome</name>
    <dbReference type="NCBI Taxonomy" id="412755"/>
    <lineage>
        <taxon>unclassified sequences</taxon>
        <taxon>metagenomes</taxon>
        <taxon>ecological metagenomes</taxon>
    </lineage>
</organism>
<comment type="caution">
    <text evidence="1">The sequence shown here is derived from an EMBL/GenBank/DDBJ whole genome shotgun (WGS) entry which is preliminary data.</text>
</comment>
<protein>
    <submittedName>
        <fullName evidence="1">Uncharacterized protein</fullName>
    </submittedName>
</protein>
<name>A0A0F9R4I4_9ZZZZ</name>
<sequence length="129" mass="14847">MTLMKRVLLSGYTGLKGNNIDFQPEPLFGLEVGTKVKQIGRYKTKGSPTSSSCRVDVFTHPVQYSGTIVLEHNDKLTKFMAFQLDKREFTKNPPKEKVYSLYIPDLKHNDLILPNIKTQSIRIYRAHFE</sequence>
<reference evidence="1" key="1">
    <citation type="journal article" date="2015" name="Nature">
        <title>Complex archaea that bridge the gap between prokaryotes and eukaryotes.</title>
        <authorList>
            <person name="Spang A."/>
            <person name="Saw J.H."/>
            <person name="Jorgensen S.L."/>
            <person name="Zaremba-Niedzwiedzka K."/>
            <person name="Martijn J."/>
            <person name="Lind A.E."/>
            <person name="van Eijk R."/>
            <person name="Schleper C."/>
            <person name="Guy L."/>
            <person name="Ettema T.J."/>
        </authorList>
    </citation>
    <scope>NUCLEOTIDE SEQUENCE</scope>
</reference>
<proteinExistence type="predicted"/>
<accession>A0A0F9R4I4</accession>
<gene>
    <name evidence="1" type="ORF">LCGC14_0937820</name>
</gene>
<dbReference type="AlphaFoldDB" id="A0A0F9R4I4"/>
<evidence type="ECO:0000313" key="1">
    <source>
        <dbReference type="EMBL" id="KKN20201.1"/>
    </source>
</evidence>